<evidence type="ECO:0000313" key="9">
    <source>
        <dbReference type="Proteomes" id="UP001237642"/>
    </source>
</evidence>
<feature type="domain" description="Strictosidine synthase conserved region" evidence="7">
    <location>
        <begin position="160"/>
        <end position="246"/>
    </location>
</feature>
<keyword evidence="4" id="KW-0732">Signal</keyword>
<dbReference type="GO" id="GO:0005773">
    <property type="term" value="C:vacuole"/>
    <property type="evidence" value="ECO:0007669"/>
    <property type="project" value="UniProtKB-SubCell"/>
</dbReference>
<evidence type="ECO:0000256" key="2">
    <source>
        <dbReference type="ARBA" id="ARBA00009191"/>
    </source>
</evidence>
<comment type="caution">
    <text evidence="8">The sequence shown here is derived from an EMBL/GenBank/DDBJ whole genome shotgun (WGS) entry which is preliminary data.</text>
</comment>
<dbReference type="InterPro" id="IPR011042">
    <property type="entry name" value="6-blade_b-propeller_TolB-like"/>
</dbReference>
<comment type="similarity">
    <text evidence="2">Belongs to the strictosidine synthase family.</text>
</comment>
<accession>A0AAD8IKG8</accession>
<keyword evidence="6" id="KW-0472">Membrane</keyword>
<dbReference type="PANTHER" id="PTHR10426:SF79">
    <property type="entry name" value="PROTEIN STRICTOSIDINE SYNTHASE-LIKE 2"/>
    <property type="match status" value="1"/>
</dbReference>
<keyword evidence="3" id="KW-0926">Vacuole</keyword>
<dbReference type="Gene3D" id="2.120.10.30">
    <property type="entry name" value="TolB, C-terminal domain"/>
    <property type="match status" value="1"/>
</dbReference>
<dbReference type="InterPro" id="IPR018119">
    <property type="entry name" value="Strictosidine_synth_cons-reg"/>
</dbReference>
<dbReference type="FunFam" id="2.120.10.30:FF:000032">
    <property type="entry name" value="Protein STRICTOSIDINE SYNTHASE-LIKE 13"/>
    <property type="match status" value="1"/>
</dbReference>
<dbReference type="GO" id="GO:0016787">
    <property type="term" value="F:hydrolase activity"/>
    <property type="evidence" value="ECO:0007669"/>
    <property type="project" value="TreeGrafter"/>
</dbReference>
<dbReference type="Proteomes" id="UP001237642">
    <property type="component" value="Unassembled WGS sequence"/>
</dbReference>
<sequence length="373" mass="41930">MTNSSRIITAAAATVTLISIMLSLFLCNDGYKSTDDDNIESEVIPLVGAHGPESLAFHPVTGDGPYTGVSDGRIIKWNPALRRWIDFAVTSPDRDGCQGSYHHEKKEHICGRPLGLRFNERTEELYIADAYMGLLAVGPNGGLATKISTQSHNAPFYFANGLDIDQGNGVVYFTESSLNYQRRDHSAVIFSRDKTGRLSKYDPVSREVKVITNNLTFPNGVALSKNRDFVLIAETRNCRILKVWLEPPELYGKIEIFAQLPGFPDNIKRNHKGEFWVAIHSRNDIFSRILLTYSWVGKVLLKLPINLTKVVQYLMSFRGCGLAVRLSENGEILEMLEDKYGKNWTYASEVEESNGYLWIGSVHMPFVFKQKVV</sequence>
<dbReference type="Pfam" id="PF20067">
    <property type="entry name" value="SSL_N"/>
    <property type="match status" value="1"/>
</dbReference>
<reference evidence="8" key="2">
    <citation type="submission" date="2023-05" db="EMBL/GenBank/DDBJ databases">
        <authorList>
            <person name="Schelkunov M.I."/>
        </authorList>
    </citation>
    <scope>NUCLEOTIDE SEQUENCE</scope>
    <source>
        <strain evidence="8">Hsosn_3</strain>
        <tissue evidence="8">Leaf</tissue>
    </source>
</reference>
<evidence type="ECO:0000313" key="8">
    <source>
        <dbReference type="EMBL" id="KAK1386576.1"/>
    </source>
</evidence>
<evidence type="ECO:0000256" key="1">
    <source>
        <dbReference type="ARBA" id="ARBA00004116"/>
    </source>
</evidence>
<evidence type="ECO:0000256" key="5">
    <source>
        <dbReference type="ARBA" id="ARBA00023180"/>
    </source>
</evidence>
<dbReference type="GO" id="GO:0012505">
    <property type="term" value="C:endomembrane system"/>
    <property type="evidence" value="ECO:0007669"/>
    <property type="project" value="TreeGrafter"/>
</dbReference>
<evidence type="ECO:0000256" key="6">
    <source>
        <dbReference type="SAM" id="Phobius"/>
    </source>
</evidence>
<dbReference type="PANTHER" id="PTHR10426">
    <property type="entry name" value="STRICTOSIDINE SYNTHASE-RELATED"/>
    <property type="match status" value="1"/>
</dbReference>
<keyword evidence="6" id="KW-0812">Transmembrane</keyword>
<gene>
    <name evidence="8" type="ORF">POM88_014754</name>
</gene>
<dbReference type="SUPFAM" id="SSF63829">
    <property type="entry name" value="Calcium-dependent phosphotriesterase"/>
    <property type="match status" value="1"/>
</dbReference>
<dbReference type="AlphaFoldDB" id="A0AAD8IKG8"/>
<reference evidence="8" key="1">
    <citation type="submission" date="2023-02" db="EMBL/GenBank/DDBJ databases">
        <title>Genome of toxic invasive species Heracleum sosnowskyi carries increased number of genes despite the absence of recent whole-genome duplications.</title>
        <authorList>
            <person name="Schelkunov M."/>
            <person name="Shtratnikova V."/>
            <person name="Makarenko M."/>
            <person name="Klepikova A."/>
            <person name="Omelchenko D."/>
            <person name="Novikova G."/>
            <person name="Obukhova E."/>
            <person name="Bogdanov V."/>
            <person name="Penin A."/>
            <person name="Logacheva M."/>
        </authorList>
    </citation>
    <scope>NUCLEOTIDE SEQUENCE</scope>
    <source>
        <strain evidence="8">Hsosn_3</strain>
        <tissue evidence="8">Leaf</tissue>
    </source>
</reference>
<evidence type="ECO:0000259" key="7">
    <source>
        <dbReference type="Pfam" id="PF03088"/>
    </source>
</evidence>
<dbReference type="Pfam" id="PF03088">
    <property type="entry name" value="Str_synth"/>
    <property type="match status" value="1"/>
</dbReference>
<proteinExistence type="inferred from homology"/>
<evidence type="ECO:0000256" key="4">
    <source>
        <dbReference type="ARBA" id="ARBA00022729"/>
    </source>
</evidence>
<name>A0AAD8IKG8_9APIA</name>
<keyword evidence="9" id="KW-1185">Reference proteome</keyword>
<keyword evidence="6" id="KW-1133">Transmembrane helix</keyword>
<dbReference type="EMBL" id="JAUIZM010000004">
    <property type="protein sequence ID" value="KAK1386576.1"/>
    <property type="molecule type" value="Genomic_DNA"/>
</dbReference>
<protein>
    <submittedName>
        <fullName evidence="8">Strictosidine synthase</fullName>
    </submittedName>
</protein>
<evidence type="ECO:0000256" key="3">
    <source>
        <dbReference type="ARBA" id="ARBA00022554"/>
    </source>
</evidence>
<comment type="subcellular location">
    <subcellularLocation>
        <location evidence="1">Vacuole</location>
    </subcellularLocation>
</comment>
<keyword evidence="5" id="KW-0325">Glycoprotein</keyword>
<organism evidence="8 9">
    <name type="scientific">Heracleum sosnowskyi</name>
    <dbReference type="NCBI Taxonomy" id="360622"/>
    <lineage>
        <taxon>Eukaryota</taxon>
        <taxon>Viridiplantae</taxon>
        <taxon>Streptophyta</taxon>
        <taxon>Embryophyta</taxon>
        <taxon>Tracheophyta</taxon>
        <taxon>Spermatophyta</taxon>
        <taxon>Magnoliopsida</taxon>
        <taxon>eudicotyledons</taxon>
        <taxon>Gunneridae</taxon>
        <taxon>Pentapetalae</taxon>
        <taxon>asterids</taxon>
        <taxon>campanulids</taxon>
        <taxon>Apiales</taxon>
        <taxon>Apiaceae</taxon>
        <taxon>Apioideae</taxon>
        <taxon>apioid superclade</taxon>
        <taxon>Tordylieae</taxon>
        <taxon>Tordyliinae</taxon>
        <taxon>Heracleum</taxon>
    </lineage>
</organism>
<feature type="transmembrane region" description="Helical" evidence="6">
    <location>
        <begin position="7"/>
        <end position="26"/>
    </location>
</feature>